<feature type="signal peptide" evidence="2">
    <location>
        <begin position="1"/>
        <end position="17"/>
    </location>
</feature>
<dbReference type="AlphaFoldDB" id="A0AA40DWX1"/>
<dbReference type="EMBL" id="JAUKTV010000014">
    <property type="protein sequence ID" value="KAK0716617.1"/>
    <property type="molecule type" value="Genomic_DNA"/>
</dbReference>
<feature type="compositionally biased region" description="Gly residues" evidence="1">
    <location>
        <begin position="128"/>
        <end position="137"/>
    </location>
</feature>
<evidence type="ECO:0000256" key="2">
    <source>
        <dbReference type="SAM" id="SignalP"/>
    </source>
</evidence>
<protein>
    <recommendedName>
        <fullName evidence="5">Extracellular membrane protein CFEM domain-containing protein</fullName>
    </recommendedName>
</protein>
<gene>
    <name evidence="3" type="ORF">B0T21DRAFT_352044</name>
</gene>
<evidence type="ECO:0000313" key="4">
    <source>
        <dbReference type="Proteomes" id="UP001172159"/>
    </source>
</evidence>
<keyword evidence="2" id="KW-0732">Signal</keyword>
<evidence type="ECO:0000313" key="3">
    <source>
        <dbReference type="EMBL" id="KAK0716617.1"/>
    </source>
</evidence>
<feature type="chain" id="PRO_5041224459" description="Extracellular membrane protein CFEM domain-containing protein" evidence="2">
    <location>
        <begin position="18"/>
        <end position="209"/>
    </location>
</feature>
<proteinExistence type="predicted"/>
<feature type="region of interest" description="Disordered" evidence="1">
    <location>
        <begin position="125"/>
        <end position="181"/>
    </location>
</feature>
<feature type="compositionally biased region" description="Polar residues" evidence="1">
    <location>
        <begin position="152"/>
        <end position="170"/>
    </location>
</feature>
<evidence type="ECO:0000256" key="1">
    <source>
        <dbReference type="SAM" id="MobiDB-lite"/>
    </source>
</evidence>
<accession>A0AA40DWX1</accession>
<reference evidence="3" key="1">
    <citation type="submission" date="2023-06" db="EMBL/GenBank/DDBJ databases">
        <title>Genome-scale phylogeny and comparative genomics of the fungal order Sordariales.</title>
        <authorList>
            <consortium name="Lawrence Berkeley National Laboratory"/>
            <person name="Hensen N."/>
            <person name="Bonometti L."/>
            <person name="Westerberg I."/>
            <person name="Brannstrom I.O."/>
            <person name="Guillou S."/>
            <person name="Cros-Aarteil S."/>
            <person name="Calhoun S."/>
            <person name="Haridas S."/>
            <person name="Kuo A."/>
            <person name="Mondo S."/>
            <person name="Pangilinan J."/>
            <person name="Riley R."/>
            <person name="Labutti K."/>
            <person name="Andreopoulos B."/>
            <person name="Lipzen A."/>
            <person name="Chen C."/>
            <person name="Yanf M."/>
            <person name="Daum C."/>
            <person name="Ng V."/>
            <person name="Clum A."/>
            <person name="Steindorff A."/>
            <person name="Ohm R."/>
            <person name="Martin F."/>
            <person name="Silar P."/>
            <person name="Natvig D."/>
            <person name="Lalanne C."/>
            <person name="Gautier V."/>
            <person name="Ament-Velasquez S.L."/>
            <person name="Kruys A."/>
            <person name="Hutchinson M.I."/>
            <person name="Powell A.J."/>
            <person name="Barry K."/>
            <person name="Miller A.N."/>
            <person name="Grigoriev I.V."/>
            <person name="Debuchy R."/>
            <person name="Gladieux P."/>
            <person name="Thoren M.H."/>
            <person name="Johannesson H."/>
        </authorList>
    </citation>
    <scope>NUCLEOTIDE SEQUENCE</scope>
    <source>
        <strain evidence="3">CBS 540.89</strain>
    </source>
</reference>
<comment type="caution">
    <text evidence="3">The sequence shown here is derived from an EMBL/GenBank/DDBJ whole genome shotgun (WGS) entry which is preliminary data.</text>
</comment>
<dbReference type="Proteomes" id="UP001172159">
    <property type="component" value="Unassembled WGS sequence"/>
</dbReference>
<evidence type="ECO:0008006" key="5">
    <source>
        <dbReference type="Google" id="ProtNLM"/>
    </source>
</evidence>
<organism evidence="3 4">
    <name type="scientific">Apiosordaria backusii</name>
    <dbReference type="NCBI Taxonomy" id="314023"/>
    <lineage>
        <taxon>Eukaryota</taxon>
        <taxon>Fungi</taxon>
        <taxon>Dikarya</taxon>
        <taxon>Ascomycota</taxon>
        <taxon>Pezizomycotina</taxon>
        <taxon>Sordariomycetes</taxon>
        <taxon>Sordariomycetidae</taxon>
        <taxon>Sordariales</taxon>
        <taxon>Lasiosphaeriaceae</taxon>
        <taxon>Apiosordaria</taxon>
    </lineage>
</organism>
<keyword evidence="4" id="KW-1185">Reference proteome</keyword>
<sequence length="209" mass="20757">MARLLYLTSLLAATASAINPLFIGSSPQCQSCFDNAVATCPGDPATQSFAECMCGGAGSELFVGTCIPTCTQTTGHTYDLYAISLYTYCIMFFPQFCEPAKELGVTEKLWEDSCGKEALASKSAAAEGGNGNSGGPTVGTDLPTQTGGGSDNAAQTTQAPSGTNAPGSNNAQGGAGPATTTKAGAPGMNGVSVAAVMLGLGAVFVGVAL</sequence>
<name>A0AA40DWX1_9PEZI</name>